<protein>
    <submittedName>
        <fullName evidence="3">Peptidase A24</fullName>
    </submittedName>
</protein>
<keyword evidence="1" id="KW-1133">Transmembrane helix</keyword>
<evidence type="ECO:0000259" key="2">
    <source>
        <dbReference type="Pfam" id="PF01478"/>
    </source>
</evidence>
<keyword evidence="1" id="KW-0472">Membrane</keyword>
<keyword evidence="4" id="KW-1185">Reference proteome</keyword>
<organism evidence="3 4">
    <name type="scientific">Trinickia fusca</name>
    <dbReference type="NCBI Taxonomy" id="2419777"/>
    <lineage>
        <taxon>Bacteria</taxon>
        <taxon>Pseudomonadati</taxon>
        <taxon>Pseudomonadota</taxon>
        <taxon>Betaproteobacteria</taxon>
        <taxon>Burkholderiales</taxon>
        <taxon>Burkholderiaceae</taxon>
        <taxon>Trinickia</taxon>
    </lineage>
</organism>
<dbReference type="GO" id="GO:0004190">
    <property type="term" value="F:aspartic-type endopeptidase activity"/>
    <property type="evidence" value="ECO:0007669"/>
    <property type="project" value="InterPro"/>
</dbReference>
<gene>
    <name evidence="3" type="ORF">D7S89_01900</name>
</gene>
<accession>A0A494XNR8</accession>
<dbReference type="AlphaFoldDB" id="A0A494XNR8"/>
<proteinExistence type="predicted"/>
<dbReference type="EMBL" id="RBZV01000001">
    <property type="protein sequence ID" value="RKP52307.1"/>
    <property type="molecule type" value="Genomic_DNA"/>
</dbReference>
<reference evidence="3 4" key="1">
    <citation type="submission" date="2018-10" db="EMBL/GenBank/DDBJ databases">
        <title>Paraburkholderia sp. 7MK8-2, isolated from soil.</title>
        <authorList>
            <person name="Gao Z.-H."/>
            <person name="Qiu L.-H."/>
        </authorList>
    </citation>
    <scope>NUCLEOTIDE SEQUENCE [LARGE SCALE GENOMIC DNA]</scope>
    <source>
        <strain evidence="3 4">7MK8-2</strain>
    </source>
</reference>
<dbReference type="InterPro" id="IPR000045">
    <property type="entry name" value="Prepilin_IV_endopep_pep"/>
</dbReference>
<feature type="transmembrane region" description="Helical" evidence="1">
    <location>
        <begin position="127"/>
        <end position="148"/>
    </location>
</feature>
<dbReference type="Gene3D" id="1.20.120.1220">
    <property type="match status" value="1"/>
</dbReference>
<keyword evidence="1" id="KW-0812">Transmembrane</keyword>
<dbReference type="RefSeq" id="WP_121275074.1">
    <property type="nucleotide sequence ID" value="NZ_RBZV01000001.1"/>
</dbReference>
<dbReference type="Pfam" id="PF01478">
    <property type="entry name" value="Peptidase_A24"/>
    <property type="match status" value="1"/>
</dbReference>
<feature type="transmembrane region" description="Helical" evidence="1">
    <location>
        <begin position="56"/>
        <end position="74"/>
    </location>
</feature>
<evidence type="ECO:0000313" key="4">
    <source>
        <dbReference type="Proteomes" id="UP000280434"/>
    </source>
</evidence>
<sequence length="157" mass="16262">MLHLVQLATSLVFVLLAAYDLRFRRLPNPFVVAVVVLYVVAAPLAHTSLVSFAQHLATAALAFVLSALMFRLGWIGAGDAKLAAAVFLWAGPSFAVSALLLTGVGGFVLALAVLAHRHTLLVRPSRAGEVPYGIALALAGTAAVWASFAAPAPAPVL</sequence>
<dbReference type="OrthoDB" id="9113591at2"/>
<name>A0A494XNR8_9BURK</name>
<feature type="transmembrane region" description="Helical" evidence="1">
    <location>
        <begin position="30"/>
        <end position="49"/>
    </location>
</feature>
<feature type="transmembrane region" description="Helical" evidence="1">
    <location>
        <begin position="94"/>
        <end position="115"/>
    </location>
</feature>
<feature type="domain" description="Prepilin type IV endopeptidase peptidase" evidence="2">
    <location>
        <begin position="9"/>
        <end position="111"/>
    </location>
</feature>
<dbReference type="Proteomes" id="UP000280434">
    <property type="component" value="Unassembled WGS sequence"/>
</dbReference>
<dbReference type="GO" id="GO:0016020">
    <property type="term" value="C:membrane"/>
    <property type="evidence" value="ECO:0007669"/>
    <property type="project" value="InterPro"/>
</dbReference>
<evidence type="ECO:0000256" key="1">
    <source>
        <dbReference type="SAM" id="Phobius"/>
    </source>
</evidence>
<evidence type="ECO:0000313" key="3">
    <source>
        <dbReference type="EMBL" id="RKP52307.1"/>
    </source>
</evidence>
<comment type="caution">
    <text evidence="3">The sequence shown here is derived from an EMBL/GenBank/DDBJ whole genome shotgun (WGS) entry which is preliminary data.</text>
</comment>